<dbReference type="Gene3D" id="2.40.70.10">
    <property type="entry name" value="Acid Proteases"/>
    <property type="match status" value="1"/>
</dbReference>
<keyword evidence="1" id="KW-0378">Hydrolase</keyword>
<proteinExistence type="predicted"/>
<protein>
    <recommendedName>
        <fullName evidence="3">Peptidase A2 domain-containing protein</fullName>
    </recommendedName>
</protein>
<evidence type="ECO:0000313" key="4">
    <source>
        <dbReference type="EMBL" id="AGY56679.1"/>
    </source>
</evidence>
<dbReference type="AlphaFoldDB" id="U5QGB6"/>
<dbReference type="STRING" id="1183438.GKIL_0433"/>
<dbReference type="GO" id="GO:0006508">
    <property type="term" value="P:proteolysis"/>
    <property type="evidence" value="ECO:0007669"/>
    <property type="project" value="InterPro"/>
</dbReference>
<keyword evidence="5" id="KW-1185">Reference proteome</keyword>
<dbReference type="InterPro" id="IPR021109">
    <property type="entry name" value="Peptidase_aspartic_dom_sf"/>
</dbReference>
<dbReference type="GO" id="GO:0004190">
    <property type="term" value="F:aspartic-type endopeptidase activity"/>
    <property type="evidence" value="ECO:0007669"/>
    <property type="project" value="InterPro"/>
</dbReference>
<dbReference type="OrthoDB" id="947490at2"/>
<evidence type="ECO:0000256" key="2">
    <source>
        <dbReference type="SAM" id="SignalP"/>
    </source>
</evidence>
<dbReference type="EMBL" id="CP003587">
    <property type="protein sequence ID" value="AGY56679.1"/>
    <property type="molecule type" value="Genomic_DNA"/>
</dbReference>
<feature type="domain" description="Peptidase A2" evidence="3">
    <location>
        <begin position="50"/>
        <end position="87"/>
    </location>
</feature>
<feature type="signal peptide" evidence="2">
    <location>
        <begin position="1"/>
        <end position="26"/>
    </location>
</feature>
<evidence type="ECO:0000259" key="3">
    <source>
        <dbReference type="PROSITE" id="PS50175"/>
    </source>
</evidence>
<dbReference type="InterPro" id="IPR001995">
    <property type="entry name" value="Peptidase_A2_cat"/>
</dbReference>
<dbReference type="CDD" id="cd05483">
    <property type="entry name" value="retropepsin_like_bacteria"/>
    <property type="match status" value="1"/>
</dbReference>
<dbReference type="SUPFAM" id="SSF50630">
    <property type="entry name" value="Acid proteases"/>
    <property type="match status" value="1"/>
</dbReference>
<evidence type="ECO:0000256" key="1">
    <source>
        <dbReference type="ARBA" id="ARBA00022801"/>
    </source>
</evidence>
<dbReference type="RefSeq" id="WP_023171702.1">
    <property type="nucleotide sequence ID" value="NC_022600.1"/>
</dbReference>
<dbReference type="Pfam" id="PF13650">
    <property type="entry name" value="Asp_protease_2"/>
    <property type="match status" value="1"/>
</dbReference>
<dbReference type="KEGG" id="glj:GKIL_0433"/>
<feature type="chain" id="PRO_5004663936" description="Peptidase A2 domain-containing protein" evidence="2">
    <location>
        <begin position="27"/>
        <end position="164"/>
    </location>
</feature>
<gene>
    <name evidence="4" type="ORF">GKIL_0433</name>
</gene>
<name>U5QGB6_GLOK1</name>
<dbReference type="InterPro" id="IPR034122">
    <property type="entry name" value="Retropepsin-like_bacterial"/>
</dbReference>
<dbReference type="Proteomes" id="UP000017396">
    <property type="component" value="Chromosome"/>
</dbReference>
<accession>U5QGB6</accession>
<sequence>MSHPSRPILGTLTLLPFLAAAAQAEAVSIPFESVAGLIVVQARVNQGPPAAFIVDTGANVSVLSDRYVRERRLPLRSRRVQLSGIGSPRSQSAVTLDLEAIQVGPLVAHRQAAIVQDLKTFETILNRPLAGVLGYTFLKQYRVTIDYNQQSLLLEQTGTPAENE</sequence>
<evidence type="ECO:0000313" key="5">
    <source>
        <dbReference type="Proteomes" id="UP000017396"/>
    </source>
</evidence>
<dbReference type="HOGENOM" id="CLU_1616666_0_0_3"/>
<organism evidence="4 5">
    <name type="scientific">Gloeobacter kilaueensis (strain ATCC BAA-2537 / CCAP 1431/1 / ULC 316 / JS1)</name>
    <dbReference type="NCBI Taxonomy" id="1183438"/>
    <lineage>
        <taxon>Bacteria</taxon>
        <taxon>Bacillati</taxon>
        <taxon>Cyanobacteriota</taxon>
        <taxon>Cyanophyceae</taxon>
        <taxon>Gloeobacterales</taxon>
        <taxon>Gloeobacteraceae</taxon>
        <taxon>Gloeobacter</taxon>
    </lineage>
</organism>
<keyword evidence="2" id="KW-0732">Signal</keyword>
<reference evidence="4 5" key="1">
    <citation type="journal article" date="2013" name="PLoS ONE">
        <title>Cultivation and Complete Genome Sequencing of Gloeobacter kilaueensis sp. nov., from a Lava Cave in Kilauea Caldera, Hawai'i.</title>
        <authorList>
            <person name="Saw J.H."/>
            <person name="Schatz M."/>
            <person name="Brown M.V."/>
            <person name="Kunkel D.D."/>
            <person name="Foster J.S."/>
            <person name="Shick H."/>
            <person name="Christensen S."/>
            <person name="Hou S."/>
            <person name="Wan X."/>
            <person name="Donachie S.P."/>
        </authorList>
    </citation>
    <scope>NUCLEOTIDE SEQUENCE [LARGE SCALE GENOMIC DNA]</scope>
    <source>
        <strain evidence="5">JS</strain>
    </source>
</reference>
<dbReference type="PROSITE" id="PS50175">
    <property type="entry name" value="ASP_PROT_RETROV"/>
    <property type="match status" value="1"/>
</dbReference>
<dbReference type="eggNOG" id="COG3577">
    <property type="taxonomic scope" value="Bacteria"/>
</dbReference>